<dbReference type="AlphaFoldDB" id="A0A9X0R444"/>
<organism evidence="1 2">
    <name type="scientific">Siccirubricoccus deserti</name>
    <dbReference type="NCBI Taxonomy" id="2013562"/>
    <lineage>
        <taxon>Bacteria</taxon>
        <taxon>Pseudomonadati</taxon>
        <taxon>Pseudomonadota</taxon>
        <taxon>Alphaproteobacteria</taxon>
        <taxon>Acetobacterales</taxon>
        <taxon>Roseomonadaceae</taxon>
        <taxon>Siccirubricoccus</taxon>
    </lineage>
</organism>
<dbReference type="RefSeq" id="WP_186772942.1">
    <property type="nucleotide sequence ID" value="NZ_JACOMF010000045.1"/>
</dbReference>
<gene>
    <name evidence="1" type="ORF">H7965_23105</name>
</gene>
<evidence type="ECO:0000313" key="1">
    <source>
        <dbReference type="EMBL" id="MBC4018187.1"/>
    </source>
</evidence>
<name>A0A9X0R444_9PROT</name>
<dbReference type="EMBL" id="JACOMF010000045">
    <property type="protein sequence ID" value="MBC4018187.1"/>
    <property type="molecule type" value="Genomic_DNA"/>
</dbReference>
<protein>
    <submittedName>
        <fullName evidence="1">Uncharacterized protein</fullName>
    </submittedName>
</protein>
<dbReference type="Proteomes" id="UP000600101">
    <property type="component" value="Unassembled WGS sequence"/>
</dbReference>
<comment type="caution">
    <text evidence="1">The sequence shown here is derived from an EMBL/GenBank/DDBJ whole genome shotgun (WGS) entry which is preliminary data.</text>
</comment>
<sequence length="158" mass="17299">MSNRTTLAQLRGMDAERAARLPVDQLALLLEEVGELKADTKGLADLLHDALHTRFGSAAAAARRAEGKDTGRVRLAEDGFEVVADLPKRVEWDQPRLAVAVATIRGWGEDPADYVAIESRVPESRFLAWPPRIRAVFEPARTVAAGRPSYTLEKKDAA</sequence>
<evidence type="ECO:0000313" key="2">
    <source>
        <dbReference type="Proteomes" id="UP000600101"/>
    </source>
</evidence>
<reference evidence="1" key="1">
    <citation type="submission" date="2020-08" db="EMBL/GenBank/DDBJ databases">
        <authorList>
            <person name="Hu Y."/>
            <person name="Nguyen S.V."/>
            <person name="Li F."/>
            <person name="Fanning S."/>
        </authorList>
    </citation>
    <scope>NUCLEOTIDE SEQUENCE</scope>
    <source>
        <strain evidence="1">SYSU D8009</strain>
    </source>
</reference>
<accession>A0A9X0R444</accession>
<proteinExistence type="predicted"/>
<keyword evidence="2" id="KW-1185">Reference proteome</keyword>